<feature type="region of interest" description="Disordered" evidence="1">
    <location>
        <begin position="38"/>
        <end position="203"/>
    </location>
</feature>
<feature type="compositionally biased region" description="Low complexity" evidence="1">
    <location>
        <begin position="387"/>
        <end position="400"/>
    </location>
</feature>
<feature type="region of interest" description="Disordered" evidence="1">
    <location>
        <begin position="1"/>
        <end position="23"/>
    </location>
</feature>
<feature type="compositionally biased region" description="Polar residues" evidence="1">
    <location>
        <begin position="289"/>
        <end position="300"/>
    </location>
</feature>
<protein>
    <submittedName>
        <fullName evidence="2">Uncharacterized protein</fullName>
    </submittedName>
</protein>
<evidence type="ECO:0000313" key="3">
    <source>
        <dbReference type="Proteomes" id="UP001292094"/>
    </source>
</evidence>
<gene>
    <name evidence="2" type="ORF">Pmani_014137</name>
</gene>
<feature type="compositionally biased region" description="Polar residues" evidence="1">
    <location>
        <begin position="253"/>
        <end position="264"/>
    </location>
</feature>
<name>A0AAE1U8Z8_9EUCA</name>
<feature type="compositionally biased region" description="Acidic residues" evidence="1">
    <location>
        <begin position="414"/>
        <end position="428"/>
    </location>
</feature>
<keyword evidence="3" id="KW-1185">Reference proteome</keyword>
<feature type="compositionally biased region" description="Low complexity" evidence="1">
    <location>
        <begin position="240"/>
        <end position="252"/>
    </location>
</feature>
<feature type="region of interest" description="Disordered" evidence="1">
    <location>
        <begin position="238"/>
        <end position="435"/>
    </location>
</feature>
<comment type="caution">
    <text evidence="2">The sequence shown here is derived from an EMBL/GenBank/DDBJ whole genome shotgun (WGS) entry which is preliminary data.</text>
</comment>
<feature type="compositionally biased region" description="Low complexity" evidence="1">
    <location>
        <begin position="180"/>
        <end position="197"/>
    </location>
</feature>
<evidence type="ECO:0000256" key="1">
    <source>
        <dbReference type="SAM" id="MobiDB-lite"/>
    </source>
</evidence>
<feature type="compositionally biased region" description="Low complexity" evidence="1">
    <location>
        <begin position="273"/>
        <end position="288"/>
    </location>
</feature>
<feature type="compositionally biased region" description="Polar residues" evidence="1">
    <location>
        <begin position="155"/>
        <end position="166"/>
    </location>
</feature>
<dbReference type="Proteomes" id="UP001292094">
    <property type="component" value="Unassembled WGS sequence"/>
</dbReference>
<feature type="compositionally biased region" description="Polar residues" evidence="1">
    <location>
        <begin position="346"/>
        <end position="366"/>
    </location>
</feature>
<dbReference type="EMBL" id="JAWZYT010001210">
    <property type="protein sequence ID" value="KAK4314582.1"/>
    <property type="molecule type" value="Genomic_DNA"/>
</dbReference>
<feature type="compositionally biased region" description="Basic and acidic residues" evidence="1">
    <location>
        <begin position="70"/>
        <end position="99"/>
    </location>
</feature>
<organism evidence="2 3">
    <name type="scientific">Petrolisthes manimaculis</name>
    <dbReference type="NCBI Taxonomy" id="1843537"/>
    <lineage>
        <taxon>Eukaryota</taxon>
        <taxon>Metazoa</taxon>
        <taxon>Ecdysozoa</taxon>
        <taxon>Arthropoda</taxon>
        <taxon>Crustacea</taxon>
        <taxon>Multicrustacea</taxon>
        <taxon>Malacostraca</taxon>
        <taxon>Eumalacostraca</taxon>
        <taxon>Eucarida</taxon>
        <taxon>Decapoda</taxon>
        <taxon>Pleocyemata</taxon>
        <taxon>Anomura</taxon>
        <taxon>Galatheoidea</taxon>
        <taxon>Porcellanidae</taxon>
        <taxon>Petrolisthes</taxon>
    </lineage>
</organism>
<evidence type="ECO:0000313" key="2">
    <source>
        <dbReference type="EMBL" id="KAK4314582.1"/>
    </source>
</evidence>
<sequence length="514" mass="56204">MTTIGYVATPRGSDQGQGMACDNESPLYESLVSIFTESEDTITIPDTEAEHEYQQIQPSQCRRGGTEGQQELRKGGHEGQQEGRRGGHEGLQEGRRGGNERQQLGGNSREEEEEKEKQQQTQQKMKVRKVNTLDVKPEKQCSNGEMGSGDEALCTCQNGVSPNSLWDTLPSHHRGQPNGSSSHSASSQDNSHSNKSAIYITNTSDSEMTDSDIYLAASLAPTVIHVTKPDRISSLQHIANSSDSNGKGSSGKQTSGFFSASNSQSTREKRFSRSSSSSSSGTTNNSKSPYSARNGTDEQVSSSSSSSRERAQVKARTKPPPDPVYPPLTIELLETKTPTWRPEQPPRTTKNKSTQVSLNSTSSPHIITTLDPPLKPNRLQPRFSHDSTTSKTSATSVVSSRDVPTTLVVNFDSENSDNDEATSPESDSDSCSSTLAGSTSIYLTDGDTSSIYSSVAEIYSVLTSDAESLVYVYRPQPRRSRHRYSTLSYRFPNYTLDRGRDFKWAKSRHNTGVK</sequence>
<reference evidence="2" key="1">
    <citation type="submission" date="2023-11" db="EMBL/GenBank/DDBJ databases">
        <title>Genome assemblies of two species of porcelain crab, Petrolisthes cinctipes and Petrolisthes manimaculis (Anomura: Porcellanidae).</title>
        <authorList>
            <person name="Angst P."/>
        </authorList>
    </citation>
    <scope>NUCLEOTIDE SEQUENCE</scope>
    <source>
        <strain evidence="2">PB745_02</strain>
        <tissue evidence="2">Gill</tissue>
    </source>
</reference>
<proteinExistence type="predicted"/>
<accession>A0AAE1U8Z8</accession>
<dbReference type="AlphaFoldDB" id="A0AAE1U8Z8"/>